<comment type="caution">
    <text evidence="2">The sequence shown here is derived from an EMBL/GenBank/DDBJ whole genome shotgun (WGS) entry which is preliminary data.</text>
</comment>
<evidence type="ECO:0000313" key="3">
    <source>
        <dbReference type="Proteomes" id="UP001174936"/>
    </source>
</evidence>
<dbReference type="AlphaFoldDB" id="A0AA39YSB2"/>
<dbReference type="InterPro" id="IPR052895">
    <property type="entry name" value="HetReg/Transcr_Mod"/>
</dbReference>
<dbReference type="Pfam" id="PF26639">
    <property type="entry name" value="Het-6_barrel"/>
    <property type="match status" value="1"/>
</dbReference>
<proteinExistence type="predicted"/>
<dbReference type="PANTHER" id="PTHR24148">
    <property type="entry name" value="ANKYRIN REPEAT DOMAIN-CONTAINING PROTEIN 39 HOMOLOG-RELATED"/>
    <property type="match status" value="1"/>
</dbReference>
<protein>
    <submittedName>
        <fullName evidence="2">Heterokaryon incompatibility protein-domain-containing protein</fullName>
    </submittedName>
</protein>
<evidence type="ECO:0000259" key="1">
    <source>
        <dbReference type="Pfam" id="PF06985"/>
    </source>
</evidence>
<name>A0AA39YSB2_9PEZI</name>
<dbReference type="EMBL" id="JAULSV010000001">
    <property type="protein sequence ID" value="KAK0657056.1"/>
    <property type="molecule type" value="Genomic_DNA"/>
</dbReference>
<keyword evidence="3" id="KW-1185">Reference proteome</keyword>
<reference evidence="2" key="1">
    <citation type="submission" date="2023-06" db="EMBL/GenBank/DDBJ databases">
        <title>Genome-scale phylogeny and comparative genomics of the fungal order Sordariales.</title>
        <authorList>
            <consortium name="Lawrence Berkeley National Laboratory"/>
            <person name="Hensen N."/>
            <person name="Bonometti L."/>
            <person name="Westerberg I."/>
            <person name="Brannstrom I.O."/>
            <person name="Guillou S."/>
            <person name="Cros-Aarteil S."/>
            <person name="Calhoun S."/>
            <person name="Haridas S."/>
            <person name="Kuo A."/>
            <person name="Mondo S."/>
            <person name="Pangilinan J."/>
            <person name="Riley R."/>
            <person name="Labutti K."/>
            <person name="Andreopoulos B."/>
            <person name="Lipzen A."/>
            <person name="Chen C."/>
            <person name="Yanf M."/>
            <person name="Daum C."/>
            <person name="Ng V."/>
            <person name="Clum A."/>
            <person name="Steindorff A."/>
            <person name="Ohm R."/>
            <person name="Martin F."/>
            <person name="Silar P."/>
            <person name="Natvig D."/>
            <person name="Lalanne C."/>
            <person name="Gautier V."/>
            <person name="Ament-Velasquez S.L."/>
            <person name="Kruys A."/>
            <person name="Hutchinson M.I."/>
            <person name="Powell A.J."/>
            <person name="Barry K."/>
            <person name="Miller A.N."/>
            <person name="Grigoriev I.V."/>
            <person name="Debuchy R."/>
            <person name="Gladieux P."/>
            <person name="Thoren M.H."/>
            <person name="Johannesson H."/>
        </authorList>
    </citation>
    <scope>NUCLEOTIDE SEQUENCE</scope>
    <source>
        <strain evidence="2">SMH2532-1</strain>
    </source>
</reference>
<feature type="domain" description="Heterokaryon incompatibility" evidence="1">
    <location>
        <begin position="112"/>
        <end position="314"/>
    </location>
</feature>
<gene>
    <name evidence="2" type="ORF">B0T16DRAFT_385663</name>
</gene>
<organism evidence="2 3">
    <name type="scientific">Cercophora newfieldiana</name>
    <dbReference type="NCBI Taxonomy" id="92897"/>
    <lineage>
        <taxon>Eukaryota</taxon>
        <taxon>Fungi</taxon>
        <taxon>Dikarya</taxon>
        <taxon>Ascomycota</taxon>
        <taxon>Pezizomycotina</taxon>
        <taxon>Sordariomycetes</taxon>
        <taxon>Sordariomycetidae</taxon>
        <taxon>Sordariales</taxon>
        <taxon>Lasiosphaeriaceae</taxon>
        <taxon>Cercophora</taxon>
    </lineage>
</organism>
<accession>A0AA39YSB2</accession>
<dbReference type="Proteomes" id="UP001174936">
    <property type="component" value="Unassembled WGS sequence"/>
</dbReference>
<sequence length="662" mass="74317">MSEARPRRPWYEHDGDGNYDFYLEDELYDSDDLRDLRELRGIALARKANNQANAPRLRTASERAIDVLGALDGSSASSQIRLLAVLPSDQYRGRIECSIERVDLGSPSAGEYMALSYMWSDMSAAKESILLNGTTWAVSQNVADCLRRIRHKTDSRRIWIDAICINQVDPAERGHQVGLMRRIYECSTECTVWLGEFDRVQGLDVSNHAMRWDGDIRDERHVDSYVGPDLERRAVEELVEAPDGGNKNTWETTKEKNLAGAFCLLAWASQNLHLPDIPLFQDAACLASSTPECLQAMSWILSRPYWTRAWIVQEVAVARHVVVQAGRLIAPFSLITKAVANLGRHLNGCCQRWMMLLPESFVDTIPTLELAAFYILPLGQIRHKWHEKSDISGSSPLTLTRLVASTYSRGATDPRDKIYSLLGLVQSWEGQNPLEADYLASPYDVAIRFVVNGTHLVLKGYRLGQLQVVTRPFELFPFPDIAPLAVLGWDTYPPSDETWELAYWRTMYLDVVTDGQTNRLRRFSNEDTARIVADCTKLRSGTSSSHEEVSSEDGEHAHLPRWCFDGDVVSELEHKTIFRTSRGYLGLALSDVAPTDEVFLPIGSPMPLVVRPGPRGGQEVDGFGTVKCHTLVGWCYVHGVMDGELIKAYGEMGHETGPLFLK</sequence>
<dbReference type="PANTHER" id="PTHR24148:SF73">
    <property type="entry name" value="HET DOMAIN PROTEIN (AFU_ORTHOLOGUE AFUA_8G01020)"/>
    <property type="match status" value="1"/>
</dbReference>
<dbReference type="InterPro" id="IPR010730">
    <property type="entry name" value="HET"/>
</dbReference>
<evidence type="ECO:0000313" key="2">
    <source>
        <dbReference type="EMBL" id="KAK0657056.1"/>
    </source>
</evidence>
<dbReference type="Pfam" id="PF06985">
    <property type="entry name" value="HET"/>
    <property type="match status" value="1"/>
</dbReference>